<evidence type="ECO:0000313" key="2">
    <source>
        <dbReference type="Proteomes" id="UP001363151"/>
    </source>
</evidence>
<reference evidence="1 2" key="1">
    <citation type="submission" date="2024-03" db="EMBL/GenBank/DDBJ databases">
        <title>Aureococcus anophagefferens CCMP1851 and Kratosvirus quantuckense: Draft genome of a second virus-susceptible host strain in the model system.</title>
        <authorList>
            <person name="Chase E."/>
            <person name="Truchon A.R."/>
            <person name="Schepens W."/>
            <person name="Wilhelm S.W."/>
        </authorList>
    </citation>
    <scope>NUCLEOTIDE SEQUENCE [LARGE SCALE GENOMIC DNA]</scope>
    <source>
        <strain evidence="1 2">CCMP1851</strain>
    </source>
</reference>
<dbReference type="KEGG" id="aaf:AURANDRAFT_64775"/>
<dbReference type="InterPro" id="IPR008805">
    <property type="entry name" value="RIB43A"/>
</dbReference>
<dbReference type="Proteomes" id="UP001363151">
    <property type="component" value="Unassembled WGS sequence"/>
</dbReference>
<protein>
    <submittedName>
        <fullName evidence="1">Uncharacterized protein</fullName>
    </submittedName>
</protein>
<keyword evidence="2" id="KW-1185">Reference proteome</keyword>
<dbReference type="PANTHER" id="PTHR14517:SF6">
    <property type="entry name" value="RE41410P"/>
    <property type="match status" value="1"/>
</dbReference>
<dbReference type="EMBL" id="JBBJCI010000255">
    <property type="protein sequence ID" value="KAK7237079.1"/>
    <property type="molecule type" value="Genomic_DNA"/>
</dbReference>
<gene>
    <name evidence="1" type="ORF">SO694_00091074</name>
</gene>
<evidence type="ECO:0000313" key="1">
    <source>
        <dbReference type="EMBL" id="KAK7237079.1"/>
    </source>
</evidence>
<name>A0ABR1FS11_AURAN</name>
<dbReference type="PANTHER" id="PTHR14517">
    <property type="entry name" value="RIB43A-RELATED"/>
    <property type="match status" value="1"/>
</dbReference>
<dbReference type="Pfam" id="PF05914">
    <property type="entry name" value="RIB43A"/>
    <property type="match status" value="1"/>
</dbReference>
<sequence>MGRRQRNEERTKRFQEHRVTRGVDVATLDMQVKDNQRKKDDDADLDKQYADMAAKVSLIVEERRLADEEERLGELRRLKEDWDEHAALPKNNSVKIAAPIDMDTAGLASAQRLLGEDRDAGKRKSRQAAQMRSWTLEQMELKKQGQRVLDDEDERFAAWEKHVLAQRTKIEREQRVEAKMAEQDLRAYRGVQAAERRGKEADQRANEAKMDADEIERNLADPVLAESRSLLGDGRVRTDHFRGFTKGQIKRVYKENEAIQKYRDDAALARKADDAAYDDDVANVQTLVTAADYQVQEAKRHELMMLKEDLEKQRFVERQRKVDEREEAFGSIGEGVLSGFGSSYR</sequence>
<proteinExistence type="predicted"/>
<comment type="caution">
    <text evidence="1">The sequence shown here is derived from an EMBL/GenBank/DDBJ whole genome shotgun (WGS) entry which is preliminary data.</text>
</comment>
<accession>A0ABR1FS11</accession>
<organism evidence="1 2">
    <name type="scientific">Aureococcus anophagefferens</name>
    <name type="common">Harmful bloom alga</name>
    <dbReference type="NCBI Taxonomy" id="44056"/>
    <lineage>
        <taxon>Eukaryota</taxon>
        <taxon>Sar</taxon>
        <taxon>Stramenopiles</taxon>
        <taxon>Ochrophyta</taxon>
        <taxon>Pelagophyceae</taxon>
        <taxon>Pelagomonadales</taxon>
        <taxon>Pelagomonadaceae</taxon>
        <taxon>Aureococcus</taxon>
    </lineage>
</organism>